<reference evidence="2" key="1">
    <citation type="submission" date="2019-08" db="EMBL/GenBank/DDBJ databases">
        <authorList>
            <person name="Kucharzyk K."/>
            <person name="Murdoch R.W."/>
            <person name="Higgins S."/>
            <person name="Loffler F."/>
        </authorList>
    </citation>
    <scope>NUCLEOTIDE SEQUENCE</scope>
</reference>
<dbReference type="AlphaFoldDB" id="A0A644X1L7"/>
<dbReference type="Pfam" id="PF00395">
    <property type="entry name" value="SLH"/>
    <property type="match status" value="1"/>
</dbReference>
<organism evidence="2">
    <name type="scientific">bioreactor metagenome</name>
    <dbReference type="NCBI Taxonomy" id="1076179"/>
    <lineage>
        <taxon>unclassified sequences</taxon>
        <taxon>metagenomes</taxon>
        <taxon>ecological metagenomes</taxon>
    </lineage>
</organism>
<evidence type="ECO:0000259" key="1">
    <source>
        <dbReference type="PROSITE" id="PS51272"/>
    </source>
</evidence>
<name>A0A644X1L7_9ZZZZ</name>
<proteinExistence type="predicted"/>
<dbReference type="EMBL" id="VSSQ01001421">
    <property type="protein sequence ID" value="MPM08183.1"/>
    <property type="molecule type" value="Genomic_DNA"/>
</dbReference>
<gene>
    <name evidence="2" type="ORF">SDC9_54495</name>
</gene>
<comment type="caution">
    <text evidence="2">The sequence shown here is derived from an EMBL/GenBank/DDBJ whole genome shotgun (WGS) entry which is preliminary data.</text>
</comment>
<sequence>MAETVKVLRPPLWQEGKDYLADKTISDQEKISSWAANDVGFVIELGLMSGVGDGKFAPQEPYTTEQAIVTCYRLCRQLQVPGTIPAEQANLWLDAYRLNRYVEFFAGDYLVDPNAGDISVYYSGFGDGIATISAGKITVDGIGELGAPIHTYGSEEGYPIEGDKAELHAAAHDMQVDTYYTAHVELTLTMEDGGKRQITDTFVFLY</sequence>
<evidence type="ECO:0000313" key="2">
    <source>
        <dbReference type="EMBL" id="MPM08183.1"/>
    </source>
</evidence>
<dbReference type="InterPro" id="IPR001119">
    <property type="entry name" value="SLH_dom"/>
</dbReference>
<dbReference type="PROSITE" id="PS51272">
    <property type="entry name" value="SLH"/>
    <property type="match status" value="1"/>
</dbReference>
<accession>A0A644X1L7</accession>
<feature type="domain" description="SLH" evidence="1">
    <location>
        <begin position="22"/>
        <end position="85"/>
    </location>
</feature>
<protein>
    <recommendedName>
        <fullName evidence="1">SLH domain-containing protein</fullName>
    </recommendedName>
</protein>